<name>A0AAD7HBN3_9AGAR</name>
<accession>A0AAD7HBN3</accession>
<keyword evidence="2" id="KW-1185">Reference proteome</keyword>
<protein>
    <submittedName>
        <fullName evidence="1">Uncharacterized protein</fullName>
    </submittedName>
</protein>
<dbReference type="AlphaFoldDB" id="A0AAD7HBN3"/>
<gene>
    <name evidence="1" type="ORF">B0H16DRAFT_1701219</name>
</gene>
<comment type="caution">
    <text evidence="1">The sequence shown here is derived from an EMBL/GenBank/DDBJ whole genome shotgun (WGS) entry which is preliminary data.</text>
</comment>
<dbReference type="EMBL" id="JARKIB010000286">
    <property type="protein sequence ID" value="KAJ7716778.1"/>
    <property type="molecule type" value="Genomic_DNA"/>
</dbReference>
<evidence type="ECO:0000313" key="2">
    <source>
        <dbReference type="Proteomes" id="UP001215598"/>
    </source>
</evidence>
<organism evidence="1 2">
    <name type="scientific">Mycena metata</name>
    <dbReference type="NCBI Taxonomy" id="1033252"/>
    <lineage>
        <taxon>Eukaryota</taxon>
        <taxon>Fungi</taxon>
        <taxon>Dikarya</taxon>
        <taxon>Basidiomycota</taxon>
        <taxon>Agaricomycotina</taxon>
        <taxon>Agaricomycetes</taxon>
        <taxon>Agaricomycetidae</taxon>
        <taxon>Agaricales</taxon>
        <taxon>Marasmiineae</taxon>
        <taxon>Mycenaceae</taxon>
        <taxon>Mycena</taxon>
    </lineage>
</organism>
<dbReference type="Proteomes" id="UP001215598">
    <property type="component" value="Unassembled WGS sequence"/>
</dbReference>
<reference evidence="1" key="1">
    <citation type="submission" date="2023-03" db="EMBL/GenBank/DDBJ databases">
        <title>Massive genome expansion in bonnet fungi (Mycena s.s.) driven by repeated elements and novel gene families across ecological guilds.</title>
        <authorList>
            <consortium name="Lawrence Berkeley National Laboratory"/>
            <person name="Harder C.B."/>
            <person name="Miyauchi S."/>
            <person name="Viragh M."/>
            <person name="Kuo A."/>
            <person name="Thoen E."/>
            <person name="Andreopoulos B."/>
            <person name="Lu D."/>
            <person name="Skrede I."/>
            <person name="Drula E."/>
            <person name="Henrissat B."/>
            <person name="Morin E."/>
            <person name="Kohler A."/>
            <person name="Barry K."/>
            <person name="LaButti K."/>
            <person name="Morin E."/>
            <person name="Salamov A."/>
            <person name="Lipzen A."/>
            <person name="Mereny Z."/>
            <person name="Hegedus B."/>
            <person name="Baldrian P."/>
            <person name="Stursova M."/>
            <person name="Weitz H."/>
            <person name="Taylor A."/>
            <person name="Grigoriev I.V."/>
            <person name="Nagy L.G."/>
            <person name="Martin F."/>
            <person name="Kauserud H."/>
        </authorList>
    </citation>
    <scope>NUCLEOTIDE SEQUENCE</scope>
    <source>
        <strain evidence="1">CBHHK182m</strain>
    </source>
</reference>
<sequence length="64" mass="7049">SALLLSGVGLHCLILAPLCTSFAYQNVLSSFLSWWLYLAFGGQQSATTQHISLSKHRKSLNKLK</sequence>
<evidence type="ECO:0000313" key="1">
    <source>
        <dbReference type="EMBL" id="KAJ7716778.1"/>
    </source>
</evidence>
<feature type="non-terminal residue" evidence="1">
    <location>
        <position position="1"/>
    </location>
</feature>
<proteinExistence type="predicted"/>